<evidence type="ECO:0000313" key="1">
    <source>
        <dbReference type="EMBL" id="SFA76263.1"/>
    </source>
</evidence>
<proteinExistence type="predicted"/>
<name>A0A1I0VJR9_SELRU</name>
<reference evidence="1 2" key="1">
    <citation type="submission" date="2016-10" db="EMBL/GenBank/DDBJ databases">
        <authorList>
            <person name="de Groot N.N."/>
        </authorList>
    </citation>
    <scope>NUCLEOTIDE SEQUENCE [LARGE SCALE GENOMIC DNA]</scope>
    <source>
        <strain evidence="1 2">L14</strain>
    </source>
</reference>
<dbReference type="RefSeq" id="WP_074812794.1">
    <property type="nucleotide sequence ID" value="NZ_FOJX01000001.1"/>
</dbReference>
<dbReference type="AlphaFoldDB" id="A0A1I0VJR9"/>
<gene>
    <name evidence="1" type="ORF">SAMN05216587_101658</name>
</gene>
<sequence length="69" mass="7873">MAEKMTEREQFYYGKGYVQGKIDFAKEVMEKIGCIETCYGDDYDMGVDWAVCEALKIINEMVGGSDGRR</sequence>
<evidence type="ECO:0000313" key="2">
    <source>
        <dbReference type="Proteomes" id="UP000183843"/>
    </source>
</evidence>
<dbReference type="Proteomes" id="UP000183843">
    <property type="component" value="Unassembled WGS sequence"/>
</dbReference>
<dbReference type="EMBL" id="FOJX01000001">
    <property type="protein sequence ID" value="SFA76263.1"/>
    <property type="molecule type" value="Genomic_DNA"/>
</dbReference>
<accession>A0A1I0VJR9</accession>
<protein>
    <submittedName>
        <fullName evidence="1">Uncharacterized protein</fullName>
    </submittedName>
</protein>
<organism evidence="1 2">
    <name type="scientific">Selenomonas ruminantium</name>
    <dbReference type="NCBI Taxonomy" id="971"/>
    <lineage>
        <taxon>Bacteria</taxon>
        <taxon>Bacillati</taxon>
        <taxon>Bacillota</taxon>
        <taxon>Negativicutes</taxon>
        <taxon>Selenomonadales</taxon>
        <taxon>Selenomonadaceae</taxon>
        <taxon>Selenomonas</taxon>
    </lineage>
</organism>